<evidence type="ECO:0000313" key="3">
    <source>
        <dbReference type="Proteomes" id="UP000198406"/>
    </source>
</evidence>
<dbReference type="AlphaFoldDB" id="A0A1Z5J879"/>
<name>A0A1Z5J879_FISSO</name>
<dbReference type="EMBL" id="BDSP01000016">
    <property type="protein sequence ID" value="GAX10203.1"/>
    <property type="molecule type" value="Genomic_DNA"/>
</dbReference>
<feature type="region of interest" description="Disordered" evidence="1">
    <location>
        <begin position="521"/>
        <end position="541"/>
    </location>
</feature>
<comment type="caution">
    <text evidence="2">The sequence shown here is derived from an EMBL/GenBank/DDBJ whole genome shotgun (WGS) entry which is preliminary data.</text>
</comment>
<gene>
    <name evidence="2" type="ORF">FisN_3Lh398</name>
</gene>
<feature type="region of interest" description="Disordered" evidence="1">
    <location>
        <begin position="197"/>
        <end position="223"/>
    </location>
</feature>
<proteinExistence type="predicted"/>
<dbReference type="OrthoDB" id="41001at2759"/>
<dbReference type="InParanoid" id="A0A1Z5J879"/>
<sequence length="602" mass="66645">MRFQIGGIICAIVPFRVVHGWLLLTNTRTIPSVSLFAKQDDDEDKQVPSFFNLGDNPTESRKKLGIDLGSMLEPLTEKEAIELKAAAAEVINDAIAEGIDEIETLRARMNAEFAKKRETMAVQSELNAKRESTKLLEKIDTLTDAFLKETESQRRSTKLAAAADRSMEGGRGLDWGAWGTIRGATVGLSSSSLIGSVDQAQQEEKNRMSAASEKDSPVATDQSQQRILILADTSSDPYAKRLVPDLTDSLKKMLPCLDVDVYKPTATMPIGADNAACVVVFCTSWSEKSALYNAFDRLLRKTLQPNGSIGSPPTQLIAVSTVGTERTNKMPYTMQNMMGAKLDKRRQIEEAIINTVRNRVVEPAMDYTVCKFGELKESKDVLAFEPGDVVDGSTDPDTAITILTQAIGYQPAARNATLSCVGKLPVTRNEEELNNLLDDFFLKLDGPELWREDLTETEVSKNYASLVEYIREWAELLAESGKGLTTPIRAVPVIDPISKSGIQQSQGVQLLFLPTSTGKNYVSREEEKQRGTEKSSTAPLRTQTKEGGIEIMVEITRENKLRVRAKRCNYADDTVIKEISEETILKRLRDGVDVWIKDHKTI</sequence>
<organism evidence="2 3">
    <name type="scientific">Fistulifera solaris</name>
    <name type="common">Oleaginous diatom</name>
    <dbReference type="NCBI Taxonomy" id="1519565"/>
    <lineage>
        <taxon>Eukaryota</taxon>
        <taxon>Sar</taxon>
        <taxon>Stramenopiles</taxon>
        <taxon>Ochrophyta</taxon>
        <taxon>Bacillariophyta</taxon>
        <taxon>Bacillariophyceae</taxon>
        <taxon>Bacillariophycidae</taxon>
        <taxon>Naviculales</taxon>
        <taxon>Naviculaceae</taxon>
        <taxon>Fistulifera</taxon>
    </lineage>
</organism>
<evidence type="ECO:0000313" key="2">
    <source>
        <dbReference type="EMBL" id="GAX10203.1"/>
    </source>
</evidence>
<reference evidence="2 3" key="1">
    <citation type="journal article" date="2015" name="Plant Cell">
        <title>Oil accumulation by the oleaginous diatom Fistulifera solaris as revealed by the genome and transcriptome.</title>
        <authorList>
            <person name="Tanaka T."/>
            <person name="Maeda Y."/>
            <person name="Veluchamy A."/>
            <person name="Tanaka M."/>
            <person name="Abida H."/>
            <person name="Marechal E."/>
            <person name="Bowler C."/>
            <person name="Muto M."/>
            <person name="Sunaga Y."/>
            <person name="Tanaka M."/>
            <person name="Yoshino T."/>
            <person name="Taniguchi T."/>
            <person name="Fukuda Y."/>
            <person name="Nemoto M."/>
            <person name="Matsumoto M."/>
            <person name="Wong P.S."/>
            <person name="Aburatani S."/>
            <person name="Fujibuchi W."/>
        </authorList>
    </citation>
    <scope>NUCLEOTIDE SEQUENCE [LARGE SCALE GENOMIC DNA]</scope>
    <source>
        <strain evidence="2 3">JPCC DA0580</strain>
    </source>
</reference>
<keyword evidence="3" id="KW-1185">Reference proteome</keyword>
<evidence type="ECO:0000256" key="1">
    <source>
        <dbReference type="SAM" id="MobiDB-lite"/>
    </source>
</evidence>
<feature type="compositionally biased region" description="Basic and acidic residues" evidence="1">
    <location>
        <begin position="522"/>
        <end position="533"/>
    </location>
</feature>
<feature type="compositionally biased region" description="Basic and acidic residues" evidence="1">
    <location>
        <begin position="202"/>
        <end position="216"/>
    </location>
</feature>
<accession>A0A1Z5J879</accession>
<dbReference type="Proteomes" id="UP000198406">
    <property type="component" value="Unassembled WGS sequence"/>
</dbReference>
<protein>
    <submittedName>
        <fullName evidence="2">Uncharacterized protein</fullName>
    </submittedName>
</protein>